<keyword evidence="10" id="KW-0408">Iron</keyword>
<evidence type="ECO:0000256" key="2">
    <source>
        <dbReference type="ARBA" id="ARBA00003247"/>
    </source>
</evidence>
<dbReference type="EMBL" id="PEBI01000005">
    <property type="protein sequence ID" value="PJM72504.1"/>
    <property type="molecule type" value="Genomic_DNA"/>
</dbReference>
<dbReference type="Pfam" id="PF01077">
    <property type="entry name" value="NIR_SIR"/>
    <property type="match status" value="2"/>
</dbReference>
<organism evidence="15 16">
    <name type="scientific">Bifidobacterium primatium</name>
    <dbReference type="NCBI Taxonomy" id="2045438"/>
    <lineage>
        <taxon>Bacteria</taxon>
        <taxon>Bacillati</taxon>
        <taxon>Actinomycetota</taxon>
        <taxon>Actinomycetes</taxon>
        <taxon>Bifidobacteriales</taxon>
        <taxon>Bifidobacteriaceae</taxon>
        <taxon>Bifidobacterium</taxon>
    </lineage>
</organism>
<keyword evidence="6" id="KW-0349">Heme</keyword>
<evidence type="ECO:0000256" key="12">
    <source>
        <dbReference type="ARBA" id="ARBA00049518"/>
    </source>
</evidence>
<evidence type="ECO:0000256" key="6">
    <source>
        <dbReference type="ARBA" id="ARBA00022617"/>
    </source>
</evidence>
<evidence type="ECO:0000256" key="1">
    <source>
        <dbReference type="ARBA" id="ARBA00001966"/>
    </source>
</evidence>
<dbReference type="SUPFAM" id="SSF56014">
    <property type="entry name" value="Nitrite and sulphite reductase 4Fe-4S domain-like"/>
    <property type="match status" value="2"/>
</dbReference>
<feature type="domain" description="Nitrite/sulphite reductase 4Fe-4S" evidence="13">
    <location>
        <begin position="134"/>
        <end position="289"/>
    </location>
</feature>
<keyword evidence="16" id="KW-1185">Reference proteome</keyword>
<keyword evidence="8" id="KW-0883">Thioether bond</keyword>
<dbReference type="InterPro" id="IPR045854">
    <property type="entry name" value="NO2/SO3_Rdtase_4Fe4S_sf"/>
</dbReference>
<feature type="domain" description="Nitrite/Sulfite reductase ferredoxin-like" evidence="14">
    <location>
        <begin position="59"/>
        <end position="123"/>
    </location>
</feature>
<protein>
    <recommendedName>
        <fullName evidence="4">assimilatory sulfite reductase (ferredoxin)</fullName>
        <ecNumber evidence="4">1.8.7.1</ecNumber>
    </recommendedName>
</protein>
<dbReference type="InterPro" id="IPR051329">
    <property type="entry name" value="NIR_SIR_4Fe-4S"/>
</dbReference>
<dbReference type="SUPFAM" id="SSF55124">
    <property type="entry name" value="Nitrite/Sulfite reductase N-terminal domain-like"/>
    <property type="match status" value="2"/>
</dbReference>
<dbReference type="InterPro" id="IPR006066">
    <property type="entry name" value="NO2/SO3_Rdtase_FeS/sirohaem_BS"/>
</dbReference>
<dbReference type="PANTHER" id="PTHR32439:SF0">
    <property type="entry name" value="FERREDOXIN--NITRITE REDUCTASE, CHLOROPLASTIC"/>
    <property type="match status" value="1"/>
</dbReference>
<dbReference type="EC" id="1.8.7.1" evidence="4"/>
<dbReference type="GO" id="GO:0046872">
    <property type="term" value="F:metal ion binding"/>
    <property type="evidence" value="ECO:0007669"/>
    <property type="project" value="UniProtKB-KW"/>
</dbReference>
<comment type="cofactor">
    <cofactor evidence="1">
        <name>[4Fe-4S] cluster</name>
        <dbReference type="ChEBI" id="CHEBI:49883"/>
    </cofactor>
</comment>
<evidence type="ECO:0000256" key="11">
    <source>
        <dbReference type="ARBA" id="ARBA00023014"/>
    </source>
</evidence>
<keyword evidence="11" id="KW-0411">Iron-sulfur</keyword>
<sequence>MSYIATWADQKLNANEISKLKEDGLDVFKDLPELVKKPFSEVDKSYFMYFKYAGLTVQKPQDEGYFMMRIKIPGGRINIKQADHIAWIGEHYAHGVIDLTTRQAVQYHWIPFAELVDIFAGIENVGLTTVGAEGDITRNVIDNTLSGIDPDELFDTRQTVLDVYRRFQGNYDYSNLPRKFKISISSNLYNAADAEINDLAFVPATKRIGRHTVKGFNVKVGGGLGMKPYLAQQLNIFVTPDRVADVAEVVCRIYRDYGYRRSRSKARLKFLVKDWGAEKFEDKVREYMPDLQTKGRDRTKGWNNGNALGVHRQKQKDFYYIGVSVPSGRISADDFKALVDVAREYGKDEIRFDHCQNMIIPWIPADKIKEVEALPIFEKFSLHPHLIADYGNTCTGAEYCNLANTLTKSIFKPLVEELDNRFSFDSPLNVTMTGCGNNCAHRSIADIGVEGVHARTPDRQHVPGFKLSVGGSLVNGGHFNEQLKGTFSQAQLADSISALLADYRDNHEGSETFYEYYSRTGTDHFQEVLNNYTATLPATEVLK</sequence>
<evidence type="ECO:0000259" key="13">
    <source>
        <dbReference type="Pfam" id="PF01077"/>
    </source>
</evidence>
<dbReference type="InterPro" id="IPR036136">
    <property type="entry name" value="Nit/Sulf_reduc_fer-like_dom_sf"/>
</dbReference>
<dbReference type="Proteomes" id="UP000229095">
    <property type="component" value="Unassembled WGS sequence"/>
</dbReference>
<comment type="catalytic activity">
    <reaction evidence="12">
        <text>hydrogen sulfide + 6 oxidized [2Fe-2S]-[ferredoxin] + 3 H2O = sulfite + 6 reduced [2Fe-2S]-[ferredoxin] + 7 H(+)</text>
        <dbReference type="Rhea" id="RHEA:23132"/>
        <dbReference type="Rhea" id="RHEA-COMP:10000"/>
        <dbReference type="Rhea" id="RHEA-COMP:10001"/>
        <dbReference type="ChEBI" id="CHEBI:15377"/>
        <dbReference type="ChEBI" id="CHEBI:15378"/>
        <dbReference type="ChEBI" id="CHEBI:17359"/>
        <dbReference type="ChEBI" id="CHEBI:29919"/>
        <dbReference type="ChEBI" id="CHEBI:33737"/>
        <dbReference type="ChEBI" id="CHEBI:33738"/>
        <dbReference type="EC" id="1.8.7.1"/>
    </reaction>
</comment>
<comment type="similarity">
    <text evidence="3">Belongs to the nitrite and sulfite reductase 4Fe-4S domain family.</text>
</comment>
<reference evidence="15 16" key="1">
    <citation type="submission" date="2017-10" db="EMBL/GenBank/DDBJ databases">
        <title>Draft genome sequences of strains TRE 1, TRE 9, TRE H and TRI 7, isolated from tamarins, belonging to four potential novel Bifidobacterium species.</title>
        <authorList>
            <person name="Mattarelli P."/>
            <person name="Modesto M."/>
            <person name="Puglisi E."/>
            <person name="Morelli L."/>
            <person name="Spezio C."/>
            <person name="Bonetti A."/>
            <person name="Sandri C."/>
        </authorList>
    </citation>
    <scope>NUCLEOTIDE SEQUENCE [LARGE SCALE GENOMIC DNA]</scope>
    <source>
        <strain evidence="16">TRE1</strain>
    </source>
</reference>
<feature type="domain" description="Nitrite/sulphite reductase 4Fe-4S" evidence="13">
    <location>
        <begin position="393"/>
        <end position="533"/>
    </location>
</feature>
<evidence type="ECO:0000256" key="10">
    <source>
        <dbReference type="ARBA" id="ARBA00023004"/>
    </source>
</evidence>
<evidence type="ECO:0000256" key="4">
    <source>
        <dbReference type="ARBA" id="ARBA00012353"/>
    </source>
</evidence>
<dbReference type="Gene3D" id="3.30.413.10">
    <property type="entry name" value="Sulfite Reductase Hemoprotein, domain 1"/>
    <property type="match status" value="2"/>
</dbReference>
<dbReference type="GO" id="GO:0051539">
    <property type="term" value="F:4 iron, 4 sulfur cluster binding"/>
    <property type="evidence" value="ECO:0007669"/>
    <property type="project" value="UniProtKB-KW"/>
</dbReference>
<keyword evidence="5" id="KW-0004">4Fe-4S</keyword>
<dbReference type="GO" id="GO:0050311">
    <property type="term" value="F:sulfite reductase (ferredoxin) activity"/>
    <property type="evidence" value="ECO:0007669"/>
    <property type="project" value="UniProtKB-EC"/>
</dbReference>
<dbReference type="GO" id="GO:0020037">
    <property type="term" value="F:heme binding"/>
    <property type="evidence" value="ECO:0007669"/>
    <property type="project" value="InterPro"/>
</dbReference>
<evidence type="ECO:0000313" key="15">
    <source>
        <dbReference type="EMBL" id="PJM72504.1"/>
    </source>
</evidence>
<dbReference type="PROSITE" id="PS00365">
    <property type="entry name" value="NIR_SIR"/>
    <property type="match status" value="1"/>
</dbReference>
<evidence type="ECO:0000259" key="14">
    <source>
        <dbReference type="Pfam" id="PF03460"/>
    </source>
</evidence>
<keyword evidence="9" id="KW-0560">Oxidoreductase</keyword>
<proteinExistence type="inferred from homology"/>
<dbReference type="PANTHER" id="PTHR32439">
    <property type="entry name" value="FERREDOXIN--NITRITE REDUCTASE, CHLOROPLASTIC"/>
    <property type="match status" value="1"/>
</dbReference>
<comment type="function">
    <text evidence="2">Catalyzes the reduction of sulfite to sulfide, a step in the biosynthesis of sulfur-containing amino acids and cofactors.</text>
</comment>
<dbReference type="AlphaFoldDB" id="A0A2M9H6S1"/>
<dbReference type="RefSeq" id="WP_100511733.1">
    <property type="nucleotide sequence ID" value="NZ_PEBI01000005.1"/>
</dbReference>
<evidence type="ECO:0000256" key="3">
    <source>
        <dbReference type="ARBA" id="ARBA00010429"/>
    </source>
</evidence>
<keyword evidence="7" id="KW-0479">Metal-binding</keyword>
<name>A0A2M9H6S1_9BIFI</name>
<dbReference type="InterPro" id="IPR006067">
    <property type="entry name" value="NO2/SO3_Rdtase_4Fe4S_dom"/>
</dbReference>
<evidence type="ECO:0000256" key="5">
    <source>
        <dbReference type="ARBA" id="ARBA00022485"/>
    </source>
</evidence>
<dbReference type="OrthoDB" id="3189055at2"/>
<feature type="domain" description="Nitrite/Sulfite reductase ferredoxin-like" evidence="14">
    <location>
        <begin position="311"/>
        <end position="373"/>
    </location>
</feature>
<evidence type="ECO:0000313" key="16">
    <source>
        <dbReference type="Proteomes" id="UP000229095"/>
    </source>
</evidence>
<evidence type="ECO:0000256" key="8">
    <source>
        <dbReference type="ARBA" id="ARBA00022784"/>
    </source>
</evidence>
<dbReference type="Pfam" id="PF03460">
    <property type="entry name" value="NIR_SIR_ferr"/>
    <property type="match status" value="2"/>
</dbReference>
<evidence type="ECO:0000256" key="9">
    <source>
        <dbReference type="ARBA" id="ARBA00023002"/>
    </source>
</evidence>
<comment type="caution">
    <text evidence="15">The sequence shown here is derived from an EMBL/GenBank/DDBJ whole genome shotgun (WGS) entry which is preliminary data.</text>
</comment>
<dbReference type="Gene3D" id="3.90.480.20">
    <property type="match status" value="1"/>
</dbReference>
<evidence type="ECO:0000256" key="7">
    <source>
        <dbReference type="ARBA" id="ARBA00022723"/>
    </source>
</evidence>
<gene>
    <name evidence="15" type="ORF">CS006_10310</name>
</gene>
<dbReference type="InterPro" id="IPR005117">
    <property type="entry name" value="NiRdtase/SiRdtase_haem-b_fer"/>
</dbReference>
<accession>A0A2M9H6S1</accession>